<dbReference type="Gene3D" id="3.30.70.660">
    <property type="entry name" value="Pseudouridine synthase I, catalytic domain, C-terminal subdomain"/>
    <property type="match status" value="1"/>
</dbReference>
<dbReference type="PANTHER" id="PTHR11142:SF9">
    <property type="entry name" value="TRNA PSEUDOURIDINE SYNTHASE-RELATED"/>
    <property type="match status" value="1"/>
</dbReference>
<dbReference type="GO" id="GO:0031119">
    <property type="term" value="P:tRNA pseudouridine synthesis"/>
    <property type="evidence" value="ECO:0007669"/>
    <property type="project" value="InterPro"/>
</dbReference>
<proteinExistence type="inferred from homology"/>
<accession>A0A7S1W8C8</accession>
<name>A0A7S1W8C8_NEODS</name>
<feature type="domain" description="Pseudouridine synthase I TruA alpha/beta" evidence="8">
    <location>
        <begin position="295"/>
        <end position="420"/>
    </location>
</feature>
<dbReference type="EMBL" id="HBGF01051698">
    <property type="protein sequence ID" value="CAD9154397.1"/>
    <property type="molecule type" value="Transcribed_RNA"/>
</dbReference>
<evidence type="ECO:0000313" key="9">
    <source>
        <dbReference type="EMBL" id="CAD9154397.1"/>
    </source>
</evidence>
<dbReference type="GO" id="GO:0005634">
    <property type="term" value="C:nucleus"/>
    <property type="evidence" value="ECO:0007669"/>
    <property type="project" value="TreeGrafter"/>
</dbReference>
<dbReference type="InterPro" id="IPR020095">
    <property type="entry name" value="PsdUridine_synth_TruA_C"/>
</dbReference>
<evidence type="ECO:0000256" key="2">
    <source>
        <dbReference type="ARBA" id="ARBA00022694"/>
    </source>
</evidence>
<dbReference type="InterPro" id="IPR020103">
    <property type="entry name" value="PsdUridine_synth_cat_dom_sf"/>
</dbReference>
<dbReference type="AlphaFoldDB" id="A0A7S1W8C8"/>
<feature type="binding site" evidence="6">
    <location>
        <position position="156"/>
    </location>
    <ligand>
        <name>substrate</name>
    </ligand>
</feature>
<gene>
    <name evidence="9" type="ORF">NDES1114_LOCUS34602</name>
</gene>
<feature type="region of interest" description="Disordered" evidence="7">
    <location>
        <begin position="208"/>
        <end position="256"/>
    </location>
</feature>
<dbReference type="CDD" id="cd02568">
    <property type="entry name" value="PseudoU_synth_PUS1_PUS2"/>
    <property type="match status" value="1"/>
</dbReference>
<dbReference type="InterPro" id="IPR020094">
    <property type="entry name" value="TruA/RsuA/RluB/E/F_N"/>
</dbReference>
<evidence type="ECO:0000256" key="3">
    <source>
        <dbReference type="ARBA" id="ARBA00023235"/>
    </source>
</evidence>
<evidence type="ECO:0000256" key="1">
    <source>
        <dbReference type="ARBA" id="ARBA00009375"/>
    </source>
</evidence>
<evidence type="ECO:0000256" key="4">
    <source>
        <dbReference type="ARBA" id="ARBA00036943"/>
    </source>
</evidence>
<comment type="catalytic activity">
    <reaction evidence="4">
        <text>a uridine in tRNA = a pseudouridine in tRNA</text>
        <dbReference type="Rhea" id="RHEA:54572"/>
        <dbReference type="Rhea" id="RHEA-COMP:13339"/>
        <dbReference type="Rhea" id="RHEA-COMP:13934"/>
        <dbReference type="ChEBI" id="CHEBI:65314"/>
        <dbReference type="ChEBI" id="CHEBI:65315"/>
    </reaction>
</comment>
<dbReference type="InterPro" id="IPR001406">
    <property type="entry name" value="PsdUridine_synth_TruA"/>
</dbReference>
<sequence>MATQEASGTTGVATATAAASAAETNASDKPKLQKAKYAVQFGYCGAGYHGLQTNADPTHPTVEDVLMGALHKAGLVADSNMDDPFHKLGWQRASRTDKGVSALRNLASAKLLRQLDGDEAAVDRVNQFLPDAIRLYGLQPVTASFNSHLHCTGREYEYYLPTYALLPKATFQELLPTSLAPAEPSREMADEPPVPKPFASDTIVAADDADDADGEPEGGAGKNNNTNKRNRRGGDRNDRGDTKAARAEDGPAAAADASSSEKFFMFKSIPPDAAARLRAHRITPDALERARALFRMYEGTQSFHNFTPKGDPSDARMTRFMRKIRVSDPLIVRASLQTGELVGDDVANDDNVVELEFVRVELDGQSFMMNQIRKMIGTVCTILAAGLDAGDMRSCLEKSVQRGMPMAPANGLFLVDLFFDRYNYTLERIQGEGSNARDRQPIVMANVPTSRVDHVRRRVLASIVREELAHDIFGRWMRGTRFIAKLAWGMDLE</sequence>
<organism evidence="9">
    <name type="scientific">Neobodo designis</name>
    <name type="common">Flagellated protozoan</name>
    <name type="synonym">Bodo designis</name>
    <dbReference type="NCBI Taxonomy" id="312471"/>
    <lineage>
        <taxon>Eukaryota</taxon>
        <taxon>Discoba</taxon>
        <taxon>Euglenozoa</taxon>
        <taxon>Kinetoplastea</taxon>
        <taxon>Metakinetoplastina</taxon>
        <taxon>Neobodonida</taxon>
        <taxon>Neobodo</taxon>
    </lineage>
</organism>
<dbReference type="InterPro" id="IPR020097">
    <property type="entry name" value="PsdUridine_synth_TruA_a/b_dom"/>
</dbReference>
<comment type="similarity">
    <text evidence="1">Belongs to the tRNA pseudouridine synthase TruA family.</text>
</comment>
<protein>
    <recommendedName>
        <fullName evidence="8">Pseudouridine synthase I TruA alpha/beta domain-containing protein</fullName>
    </recommendedName>
</protein>
<evidence type="ECO:0000259" key="8">
    <source>
        <dbReference type="Pfam" id="PF01416"/>
    </source>
</evidence>
<evidence type="ECO:0000256" key="5">
    <source>
        <dbReference type="PIRSR" id="PIRSR641708-1"/>
    </source>
</evidence>
<dbReference type="GO" id="GO:1990481">
    <property type="term" value="P:mRNA pseudouridine synthesis"/>
    <property type="evidence" value="ECO:0007669"/>
    <property type="project" value="TreeGrafter"/>
</dbReference>
<dbReference type="InterPro" id="IPR041708">
    <property type="entry name" value="PUS1/PUS2-like"/>
</dbReference>
<dbReference type="FunFam" id="3.30.70.580:FF:000002">
    <property type="entry name" value="tRNA pseudouridine synthase"/>
    <property type="match status" value="1"/>
</dbReference>
<feature type="region of interest" description="Disordered" evidence="7">
    <location>
        <begin position="1"/>
        <end position="29"/>
    </location>
</feature>
<keyword evidence="3" id="KW-0413">Isomerase</keyword>
<dbReference type="PANTHER" id="PTHR11142">
    <property type="entry name" value="PSEUDOURIDYLATE SYNTHASE"/>
    <property type="match status" value="1"/>
</dbReference>
<dbReference type="Gene3D" id="3.30.70.580">
    <property type="entry name" value="Pseudouridine synthase I, catalytic domain, N-terminal subdomain"/>
    <property type="match status" value="1"/>
</dbReference>
<dbReference type="GO" id="GO:0003723">
    <property type="term" value="F:RNA binding"/>
    <property type="evidence" value="ECO:0007669"/>
    <property type="project" value="InterPro"/>
</dbReference>
<evidence type="ECO:0000256" key="7">
    <source>
        <dbReference type="SAM" id="MobiDB-lite"/>
    </source>
</evidence>
<keyword evidence="2" id="KW-0819">tRNA processing</keyword>
<dbReference type="SUPFAM" id="SSF55120">
    <property type="entry name" value="Pseudouridine synthase"/>
    <property type="match status" value="1"/>
</dbReference>
<feature type="compositionally biased region" description="Low complexity" evidence="7">
    <location>
        <begin position="1"/>
        <end position="25"/>
    </location>
</feature>
<dbReference type="Pfam" id="PF01416">
    <property type="entry name" value="PseudoU_synth_1"/>
    <property type="match status" value="1"/>
</dbReference>
<dbReference type="GO" id="GO:0009982">
    <property type="term" value="F:pseudouridine synthase activity"/>
    <property type="evidence" value="ECO:0007669"/>
    <property type="project" value="InterPro"/>
</dbReference>
<feature type="active site" description="Nucleophile" evidence="5">
    <location>
        <position position="97"/>
    </location>
</feature>
<evidence type="ECO:0000256" key="6">
    <source>
        <dbReference type="PIRSR" id="PIRSR641708-2"/>
    </source>
</evidence>
<feature type="compositionally biased region" description="Basic and acidic residues" evidence="7">
    <location>
        <begin position="232"/>
        <end position="249"/>
    </location>
</feature>
<reference evidence="9" key="1">
    <citation type="submission" date="2021-01" db="EMBL/GenBank/DDBJ databases">
        <authorList>
            <person name="Corre E."/>
            <person name="Pelletier E."/>
            <person name="Niang G."/>
            <person name="Scheremetjew M."/>
            <person name="Finn R."/>
            <person name="Kale V."/>
            <person name="Holt S."/>
            <person name="Cochrane G."/>
            <person name="Meng A."/>
            <person name="Brown T."/>
            <person name="Cohen L."/>
        </authorList>
    </citation>
    <scope>NUCLEOTIDE SEQUENCE</scope>
    <source>
        <strain evidence="9">CCAP 1951/1</strain>
    </source>
</reference>